<dbReference type="InParanoid" id="A0A0D2AKZ6"/>
<dbReference type="HOGENOM" id="CLU_087328_0_0_1"/>
<accession>A0A0D2AKZ6</accession>
<feature type="compositionally biased region" description="Polar residues" evidence="1">
    <location>
        <begin position="25"/>
        <end position="39"/>
    </location>
</feature>
<dbReference type="VEuPathDB" id="FungiDB:PV09_02075"/>
<feature type="compositionally biased region" description="Low complexity" evidence="1">
    <location>
        <begin position="83"/>
        <end position="95"/>
    </location>
</feature>
<dbReference type="Proteomes" id="UP000053259">
    <property type="component" value="Unassembled WGS sequence"/>
</dbReference>
<dbReference type="STRING" id="253628.A0A0D2AKZ6"/>
<dbReference type="Pfam" id="PF22943">
    <property type="entry name" value="HTH_68"/>
    <property type="match status" value="1"/>
</dbReference>
<reference evidence="3 4" key="1">
    <citation type="submission" date="2015-01" db="EMBL/GenBank/DDBJ databases">
        <title>The Genome Sequence of Ochroconis gallopava CBS43764.</title>
        <authorList>
            <consortium name="The Broad Institute Genomics Platform"/>
            <person name="Cuomo C."/>
            <person name="de Hoog S."/>
            <person name="Gorbushina A."/>
            <person name="Stielow B."/>
            <person name="Teixiera M."/>
            <person name="Abouelleil A."/>
            <person name="Chapman S.B."/>
            <person name="Priest M."/>
            <person name="Young S.K."/>
            <person name="Wortman J."/>
            <person name="Nusbaum C."/>
            <person name="Birren B."/>
        </authorList>
    </citation>
    <scope>NUCLEOTIDE SEQUENCE [LARGE SCALE GENOMIC DNA]</scope>
    <source>
        <strain evidence="3 4">CBS 43764</strain>
    </source>
</reference>
<dbReference type="RefSeq" id="XP_016217079.1">
    <property type="nucleotide sequence ID" value="XM_016355063.1"/>
</dbReference>
<keyword evidence="4" id="KW-1185">Reference proteome</keyword>
<feature type="compositionally biased region" description="Basic and acidic residues" evidence="1">
    <location>
        <begin position="43"/>
        <end position="56"/>
    </location>
</feature>
<evidence type="ECO:0000313" key="4">
    <source>
        <dbReference type="Proteomes" id="UP000053259"/>
    </source>
</evidence>
<feature type="compositionally biased region" description="Low complexity" evidence="1">
    <location>
        <begin position="1"/>
        <end position="17"/>
    </location>
</feature>
<organism evidence="3 4">
    <name type="scientific">Verruconis gallopava</name>
    <dbReference type="NCBI Taxonomy" id="253628"/>
    <lineage>
        <taxon>Eukaryota</taxon>
        <taxon>Fungi</taxon>
        <taxon>Dikarya</taxon>
        <taxon>Ascomycota</taxon>
        <taxon>Pezizomycotina</taxon>
        <taxon>Dothideomycetes</taxon>
        <taxon>Pleosporomycetidae</taxon>
        <taxon>Venturiales</taxon>
        <taxon>Sympoventuriaceae</taxon>
        <taxon>Verruconis</taxon>
    </lineage>
</organism>
<sequence length="202" mass="22299">MGSASSKASQAAGGSVARRYPSRPSPATQRSPQQQNSGPNRHPYQEVRETRDKIVDTDASDPVLASKLRKIGPVQSNPYQSHTSTQSRSARQASRGLTSKLNSIENELPPGLFPDAESMHSNPALLILKARKRLQEQADYEFNNIGKRNFAGKEMADVHMVMDALKMRRSGMHLQIIEKQLGLREGFMARLGDKGVTEPGYN</sequence>
<dbReference type="InterPro" id="IPR054448">
    <property type="entry name" value="HTH_put_ascomycetes"/>
</dbReference>
<evidence type="ECO:0000313" key="3">
    <source>
        <dbReference type="EMBL" id="KIW07210.1"/>
    </source>
</evidence>
<feature type="domain" description="Helix-turn-helix" evidence="2">
    <location>
        <begin position="156"/>
        <end position="199"/>
    </location>
</feature>
<name>A0A0D2AKZ6_9PEZI</name>
<dbReference type="GeneID" id="27310048"/>
<dbReference type="AlphaFoldDB" id="A0A0D2AKZ6"/>
<gene>
    <name evidence="3" type="ORF">PV09_02075</name>
</gene>
<evidence type="ECO:0000256" key="1">
    <source>
        <dbReference type="SAM" id="MobiDB-lite"/>
    </source>
</evidence>
<dbReference type="EMBL" id="KN847533">
    <property type="protein sequence ID" value="KIW07210.1"/>
    <property type="molecule type" value="Genomic_DNA"/>
</dbReference>
<proteinExistence type="predicted"/>
<protein>
    <recommendedName>
        <fullName evidence="2">Helix-turn-helix domain-containing protein</fullName>
    </recommendedName>
</protein>
<dbReference type="OrthoDB" id="4085451at2759"/>
<feature type="region of interest" description="Disordered" evidence="1">
    <location>
        <begin position="1"/>
        <end position="97"/>
    </location>
</feature>
<evidence type="ECO:0000259" key="2">
    <source>
        <dbReference type="Pfam" id="PF22943"/>
    </source>
</evidence>